<dbReference type="EMBL" id="JAGGMB010000026">
    <property type="protein sequence ID" value="MBP2080057.1"/>
    <property type="molecule type" value="Genomic_DNA"/>
</dbReference>
<reference evidence="1" key="1">
    <citation type="submission" date="2021-03" db="EMBL/GenBank/DDBJ databases">
        <title>Genomic Encyclopedia of Type Strains, Phase IV (KMG-IV): sequencing the most valuable type-strain genomes for metagenomic binning, comparative biology and taxonomic classification.</title>
        <authorList>
            <person name="Goeker M."/>
        </authorList>
    </citation>
    <scope>NUCLEOTIDE SEQUENCE</scope>
    <source>
        <strain evidence="1">DSM 107338</strain>
    </source>
</reference>
<dbReference type="InterPro" id="IPR023393">
    <property type="entry name" value="START-like_dom_sf"/>
</dbReference>
<dbReference type="AlphaFoldDB" id="A0A9X0YWG0"/>
<accession>A0A9X0YWG0</accession>
<dbReference type="CDD" id="cd07812">
    <property type="entry name" value="SRPBCC"/>
    <property type="match status" value="1"/>
</dbReference>
<organism evidence="1 2">
    <name type="scientific">Oceanobacillus polygoni</name>
    <dbReference type="NCBI Taxonomy" id="1235259"/>
    <lineage>
        <taxon>Bacteria</taxon>
        <taxon>Bacillati</taxon>
        <taxon>Bacillota</taxon>
        <taxon>Bacilli</taxon>
        <taxon>Bacillales</taxon>
        <taxon>Bacillaceae</taxon>
        <taxon>Oceanobacillus</taxon>
    </lineage>
</organism>
<keyword evidence="2" id="KW-1185">Reference proteome</keyword>
<dbReference type="InterPro" id="IPR010419">
    <property type="entry name" value="CO_DH_gsu"/>
</dbReference>
<name>A0A9X0YWG0_9BACI</name>
<evidence type="ECO:0000313" key="2">
    <source>
        <dbReference type="Proteomes" id="UP001138793"/>
    </source>
</evidence>
<comment type="caution">
    <text evidence="1">The sequence shown here is derived from an EMBL/GenBank/DDBJ whole genome shotgun (WGS) entry which is preliminary data.</text>
</comment>
<dbReference type="OrthoDB" id="2374625at2"/>
<dbReference type="Pfam" id="PF06240">
    <property type="entry name" value="COXG"/>
    <property type="match status" value="1"/>
</dbReference>
<dbReference type="Proteomes" id="UP001138793">
    <property type="component" value="Unassembled WGS sequence"/>
</dbReference>
<dbReference type="Gene3D" id="3.30.530.20">
    <property type="match status" value="1"/>
</dbReference>
<evidence type="ECO:0000313" key="1">
    <source>
        <dbReference type="EMBL" id="MBP2080057.1"/>
    </source>
</evidence>
<protein>
    <submittedName>
        <fullName evidence="1">Carbon monoxide dehydrogenase subunit G</fullName>
    </submittedName>
</protein>
<gene>
    <name evidence="1" type="ORF">J2Z64_004369</name>
</gene>
<dbReference type="SUPFAM" id="SSF55961">
    <property type="entry name" value="Bet v1-like"/>
    <property type="match status" value="1"/>
</dbReference>
<dbReference type="RefSeq" id="WP_149473453.1">
    <property type="nucleotide sequence ID" value="NZ_JAGGMB010000026.1"/>
</dbReference>
<proteinExistence type="predicted"/>
<sequence length="153" mass="17007">MAHSIHHVELNMPIKRIWNFVSDMNNWAPLVPGYAEHEIINDRQSIWKLHGDIGVVQKDVNVKVKITEWIEPSHITFQLSGSSENWIGGGYFKAIPLTHTKTQIIGSLNITVKGMMGAMVNPVLKTVVPKVGKEFTEKVAAKIAALEKVTATV</sequence>